<dbReference type="SMART" id="SM00275">
    <property type="entry name" value="G_alpha"/>
    <property type="match status" value="1"/>
</dbReference>
<keyword evidence="2 5" id="KW-0547">Nucleotide-binding</keyword>
<evidence type="ECO:0000256" key="3">
    <source>
        <dbReference type="ARBA" id="ARBA00023134"/>
    </source>
</evidence>
<dbReference type="GO" id="GO:0005737">
    <property type="term" value="C:cytoplasm"/>
    <property type="evidence" value="ECO:0007669"/>
    <property type="project" value="TreeGrafter"/>
</dbReference>
<dbReference type="GO" id="GO:0005834">
    <property type="term" value="C:heterotrimeric G-protein complex"/>
    <property type="evidence" value="ECO:0007669"/>
    <property type="project" value="TreeGrafter"/>
</dbReference>
<dbReference type="InterPro" id="IPR001019">
    <property type="entry name" value="Gprotein_alpha_su"/>
</dbReference>
<evidence type="ECO:0000313" key="8">
    <source>
        <dbReference type="Proteomes" id="UP001148786"/>
    </source>
</evidence>
<dbReference type="GO" id="GO:0046872">
    <property type="term" value="F:metal ion binding"/>
    <property type="evidence" value="ECO:0007669"/>
    <property type="project" value="UniProtKB-KW"/>
</dbReference>
<dbReference type="Gene3D" id="3.40.50.300">
    <property type="entry name" value="P-loop containing nucleotide triphosphate hydrolases"/>
    <property type="match status" value="1"/>
</dbReference>
<feature type="binding site" evidence="5">
    <location>
        <begin position="23"/>
        <end position="24"/>
    </location>
    <ligand>
        <name>GTP</name>
        <dbReference type="ChEBI" id="CHEBI:37565"/>
    </ligand>
</feature>
<evidence type="ECO:0000256" key="2">
    <source>
        <dbReference type="ARBA" id="ARBA00022741"/>
    </source>
</evidence>
<keyword evidence="4" id="KW-0807">Transducer</keyword>
<dbReference type="PANTHER" id="PTHR10218:SF360">
    <property type="entry name" value="GUANINE NUCLEOTIDE-BINDING PROTEIN SUBUNIT ALPHA HOMOLOG"/>
    <property type="match status" value="1"/>
</dbReference>
<dbReference type="PANTHER" id="PTHR10218">
    <property type="entry name" value="GTP-BINDING PROTEIN ALPHA SUBUNIT"/>
    <property type="match status" value="1"/>
</dbReference>
<dbReference type="Proteomes" id="UP001148786">
    <property type="component" value="Unassembled WGS sequence"/>
</dbReference>
<dbReference type="Pfam" id="PF00503">
    <property type="entry name" value="G-alpha"/>
    <property type="match status" value="1"/>
</dbReference>
<keyword evidence="1 6" id="KW-0479">Metal-binding</keyword>
<evidence type="ECO:0000313" key="7">
    <source>
        <dbReference type="EMBL" id="KAJ3505431.1"/>
    </source>
</evidence>
<evidence type="ECO:0000256" key="5">
    <source>
        <dbReference type="PIRSR" id="PIRSR601019-1"/>
    </source>
</evidence>
<dbReference type="GO" id="GO:0031683">
    <property type="term" value="F:G-protein beta/gamma-subunit complex binding"/>
    <property type="evidence" value="ECO:0007669"/>
    <property type="project" value="InterPro"/>
</dbReference>
<feature type="binding site" evidence="5">
    <location>
        <begin position="157"/>
        <end position="160"/>
    </location>
    <ligand>
        <name>GTP</name>
        <dbReference type="ChEBI" id="CHEBI:37565"/>
    </ligand>
</feature>
<dbReference type="PROSITE" id="PS51882">
    <property type="entry name" value="G_ALPHA"/>
    <property type="match status" value="1"/>
</dbReference>
<sequence>MKALWSDEVVKMVLKKRKLQMEDSAGFFLDDLDRIAQRNYEPSDDDVVRARLRTFGVQEYRISFEPQNTGIFAGGIGGDAGKEWLLYDVGGSRTVRHAWLPYFDNVQAIIFLAPVSCFDERLVEDSKINRLEDSFLLWRSVCGSKLLAKASMILFLNKCDLLKKKLDSGIQVKTHLPSYGERPNDANAVLKYLKKKFRDILRQQSPELRQSYFYATTVIDTKATAATINAVKDSILRDYLKNADLF</sequence>
<comment type="caution">
    <text evidence="7">The sequence shown here is derived from an EMBL/GenBank/DDBJ whole genome shotgun (WGS) entry which is preliminary data.</text>
</comment>
<dbReference type="AlphaFoldDB" id="A0A9W8JXF0"/>
<organism evidence="7 8">
    <name type="scientific">Agrocybe chaxingu</name>
    <dbReference type="NCBI Taxonomy" id="84603"/>
    <lineage>
        <taxon>Eukaryota</taxon>
        <taxon>Fungi</taxon>
        <taxon>Dikarya</taxon>
        <taxon>Basidiomycota</taxon>
        <taxon>Agaricomycotina</taxon>
        <taxon>Agaricomycetes</taxon>
        <taxon>Agaricomycetidae</taxon>
        <taxon>Agaricales</taxon>
        <taxon>Agaricineae</taxon>
        <taxon>Strophariaceae</taxon>
        <taxon>Agrocybe</taxon>
    </lineage>
</organism>
<keyword evidence="6" id="KW-0460">Magnesium</keyword>
<dbReference type="EMBL" id="JANKHO010000884">
    <property type="protein sequence ID" value="KAJ3505431.1"/>
    <property type="molecule type" value="Genomic_DNA"/>
</dbReference>
<gene>
    <name evidence="7" type="ORF">NLJ89_g7420</name>
</gene>
<reference evidence="7" key="1">
    <citation type="submission" date="2022-07" db="EMBL/GenBank/DDBJ databases">
        <title>Genome Sequence of Agrocybe chaxingu.</title>
        <authorList>
            <person name="Buettner E."/>
        </authorList>
    </citation>
    <scope>NUCLEOTIDE SEQUENCE</scope>
    <source>
        <strain evidence="7">MP-N11</strain>
    </source>
</reference>
<dbReference type="InterPro" id="IPR011025">
    <property type="entry name" value="GproteinA_insert"/>
</dbReference>
<evidence type="ECO:0000256" key="1">
    <source>
        <dbReference type="ARBA" id="ARBA00022723"/>
    </source>
</evidence>
<keyword evidence="8" id="KW-1185">Reference proteome</keyword>
<evidence type="ECO:0000256" key="6">
    <source>
        <dbReference type="PIRSR" id="PIRSR601019-2"/>
    </source>
</evidence>
<dbReference type="Gene3D" id="1.10.400.10">
    <property type="entry name" value="GI Alpha 1, domain 2-like"/>
    <property type="match status" value="1"/>
</dbReference>
<dbReference type="PRINTS" id="PR00318">
    <property type="entry name" value="GPROTEINA"/>
</dbReference>
<name>A0A9W8JXF0_9AGAR</name>
<dbReference type="SUPFAM" id="SSF52540">
    <property type="entry name" value="P-loop containing nucleoside triphosphate hydrolases"/>
    <property type="match status" value="1"/>
</dbReference>
<dbReference type="InterPro" id="IPR027417">
    <property type="entry name" value="P-loop_NTPase"/>
</dbReference>
<feature type="binding site" evidence="6">
    <location>
        <position position="54"/>
    </location>
    <ligand>
        <name>Mg(2+)</name>
        <dbReference type="ChEBI" id="CHEBI:18420"/>
    </ligand>
</feature>
<dbReference type="GO" id="GO:0007188">
    <property type="term" value="P:adenylate cyclase-modulating G protein-coupled receptor signaling pathway"/>
    <property type="evidence" value="ECO:0007669"/>
    <property type="project" value="TreeGrafter"/>
</dbReference>
<dbReference type="GO" id="GO:0003924">
    <property type="term" value="F:GTPase activity"/>
    <property type="evidence" value="ECO:0007669"/>
    <property type="project" value="InterPro"/>
</dbReference>
<evidence type="ECO:0000256" key="4">
    <source>
        <dbReference type="ARBA" id="ARBA00023224"/>
    </source>
</evidence>
<keyword evidence="3 5" id="KW-0342">GTP-binding</keyword>
<protein>
    <submittedName>
        <fullName evidence="7">Uncharacterized protein</fullName>
    </submittedName>
</protein>
<dbReference type="FunFam" id="3.40.50.300:FF:000692">
    <property type="entry name" value="Guanine nucleotide-binding protein subunit alpha"/>
    <property type="match status" value="1"/>
</dbReference>
<accession>A0A9W8JXF0</accession>
<proteinExistence type="predicted"/>
<dbReference type="GO" id="GO:0001664">
    <property type="term" value="F:G protein-coupled receptor binding"/>
    <property type="evidence" value="ECO:0007669"/>
    <property type="project" value="TreeGrafter"/>
</dbReference>
<dbReference type="SUPFAM" id="SSF47895">
    <property type="entry name" value="Transducin (alpha subunit), insertion domain"/>
    <property type="match status" value="1"/>
</dbReference>
<dbReference type="OrthoDB" id="5817230at2759"/>
<dbReference type="GO" id="GO:0005525">
    <property type="term" value="F:GTP binding"/>
    <property type="evidence" value="ECO:0007669"/>
    <property type="project" value="UniProtKB-KW"/>
</dbReference>